<dbReference type="GO" id="GO:0005634">
    <property type="term" value="C:nucleus"/>
    <property type="evidence" value="ECO:0007669"/>
    <property type="project" value="UniProtKB-SubCell"/>
</dbReference>
<dbReference type="PANTHER" id="PTHR12446">
    <property type="entry name" value="TESMIN/TSO1-RELATED"/>
    <property type="match status" value="1"/>
</dbReference>
<dbReference type="InParanoid" id="D8LYC0"/>
<evidence type="ECO:0000256" key="1">
    <source>
        <dbReference type="ARBA" id="ARBA00004123"/>
    </source>
</evidence>
<dbReference type="PROSITE" id="PS51634">
    <property type="entry name" value="CRC"/>
    <property type="match status" value="1"/>
</dbReference>
<feature type="compositionally biased region" description="Low complexity" evidence="4">
    <location>
        <begin position="74"/>
        <end position="86"/>
    </location>
</feature>
<dbReference type="InterPro" id="IPR036885">
    <property type="entry name" value="SWIB_MDM2_dom_sf"/>
</dbReference>
<dbReference type="InterPro" id="IPR028307">
    <property type="entry name" value="Lin-54_fam"/>
</dbReference>
<keyword evidence="8" id="KW-1185">Reference proteome</keyword>
<sequence>MSKGMPQSADSTGMKNSVPRTGKKSKSFLPALSENVEEKQDVWPPVITSPLKLCSSHLCSSSAEVLSAANTNSLYSHSSRSSSSSIKRGDSSDAFNPPSKLSRSDPSEPTSFSFLLSAASSRDALESAFPREKSAKSTRATQPSIPGLVTCNCKKSRCLKLYCECFKSQEYCSSECNCLNCYNNRKHESEREEAVQRMKARNPHCFENHVDEKKGVNKSGCRCRRTHCDKKYCECFSHGVPCGDQCQCKDCKNEEQWNNGMESMVGDGEETNGRQQETPKVILVLRRILEAADPLSTTKNSIIQTLIDDYAEEILKEIDVFVHEKQQRESKEEDPSLNLSYIVSKELEAITGKQECSGKEILKCVWKYIQEHQLIDPSNPEVILPDPTLLEVIHKK</sequence>
<proteinExistence type="inferred from homology"/>
<dbReference type="InterPro" id="IPR033467">
    <property type="entry name" value="Tesmin/TSO1-like_CXC"/>
</dbReference>
<accession>D8LYC0</accession>
<dbReference type="InterPro" id="IPR019835">
    <property type="entry name" value="SWIB_domain"/>
</dbReference>
<dbReference type="SMART" id="SM01114">
    <property type="entry name" value="CXC"/>
    <property type="match status" value="2"/>
</dbReference>
<keyword evidence="3" id="KW-0539">Nucleus</keyword>
<organism evidence="7">
    <name type="scientific">Blastocystis hominis</name>
    <dbReference type="NCBI Taxonomy" id="12968"/>
    <lineage>
        <taxon>Eukaryota</taxon>
        <taxon>Sar</taxon>
        <taxon>Stramenopiles</taxon>
        <taxon>Bigyra</taxon>
        <taxon>Opalozoa</taxon>
        <taxon>Opalinata</taxon>
        <taxon>Blastocystidae</taxon>
        <taxon>Blastocystis</taxon>
    </lineage>
</organism>
<dbReference type="Pfam" id="PF02201">
    <property type="entry name" value="SWIB"/>
    <property type="match status" value="1"/>
</dbReference>
<evidence type="ECO:0000313" key="7">
    <source>
        <dbReference type="EMBL" id="CBK20575.2"/>
    </source>
</evidence>
<evidence type="ECO:0000256" key="2">
    <source>
        <dbReference type="ARBA" id="ARBA00007267"/>
    </source>
</evidence>
<dbReference type="AlphaFoldDB" id="D8LYC0"/>
<dbReference type="PANTHER" id="PTHR12446:SF34">
    <property type="entry name" value="PROTEIN LIN-54 HOMOLOG"/>
    <property type="match status" value="1"/>
</dbReference>
<dbReference type="CDD" id="cd10567">
    <property type="entry name" value="SWIB-MDM2_like"/>
    <property type="match status" value="1"/>
</dbReference>
<dbReference type="EMBL" id="FN668639">
    <property type="protein sequence ID" value="CBK20575.2"/>
    <property type="molecule type" value="Genomic_DNA"/>
</dbReference>
<feature type="compositionally biased region" description="Polar residues" evidence="4">
    <location>
        <begin position="8"/>
        <end position="19"/>
    </location>
</feature>
<feature type="domain" description="CRC" evidence="5">
    <location>
        <begin position="147"/>
        <end position="256"/>
    </location>
</feature>
<dbReference type="GeneID" id="24922274"/>
<evidence type="ECO:0000313" key="8">
    <source>
        <dbReference type="Proteomes" id="UP000008312"/>
    </source>
</evidence>
<dbReference type="PROSITE" id="PS51925">
    <property type="entry name" value="SWIB_MDM2"/>
    <property type="match status" value="1"/>
</dbReference>
<evidence type="ECO:0000256" key="3">
    <source>
        <dbReference type="ARBA" id="ARBA00023242"/>
    </source>
</evidence>
<evidence type="ECO:0000259" key="6">
    <source>
        <dbReference type="PROSITE" id="PS51925"/>
    </source>
</evidence>
<evidence type="ECO:0000256" key="4">
    <source>
        <dbReference type="SAM" id="MobiDB-lite"/>
    </source>
</evidence>
<feature type="domain" description="DM2" evidence="6">
    <location>
        <begin position="336"/>
        <end position="396"/>
    </location>
</feature>
<dbReference type="SMART" id="SM00151">
    <property type="entry name" value="SWIB"/>
    <property type="match status" value="1"/>
</dbReference>
<feature type="region of interest" description="Disordered" evidence="4">
    <location>
        <begin position="1"/>
        <end position="42"/>
    </location>
</feature>
<dbReference type="SUPFAM" id="SSF47592">
    <property type="entry name" value="SWIB/MDM2 domain"/>
    <property type="match status" value="1"/>
</dbReference>
<dbReference type="OrthoDB" id="6283463at2759"/>
<dbReference type="RefSeq" id="XP_012894623.1">
    <property type="nucleotide sequence ID" value="XM_013039169.1"/>
</dbReference>
<dbReference type="InterPro" id="IPR005172">
    <property type="entry name" value="CRC"/>
</dbReference>
<dbReference type="GO" id="GO:0006355">
    <property type="term" value="P:regulation of DNA-templated transcription"/>
    <property type="evidence" value="ECO:0007669"/>
    <property type="project" value="TreeGrafter"/>
</dbReference>
<protein>
    <submittedName>
        <fullName evidence="7">Uncharacterized protein</fullName>
    </submittedName>
</protein>
<comment type="subcellular location">
    <subcellularLocation>
        <location evidence="1">Nucleus</location>
    </subcellularLocation>
</comment>
<dbReference type="Pfam" id="PF03638">
    <property type="entry name" value="TCR"/>
    <property type="match status" value="2"/>
</dbReference>
<dbReference type="Proteomes" id="UP000008312">
    <property type="component" value="Unassembled WGS sequence"/>
</dbReference>
<reference evidence="7" key="1">
    <citation type="submission" date="2010-02" db="EMBL/GenBank/DDBJ databases">
        <title>Sequencing and annotation of the Blastocystis hominis genome.</title>
        <authorList>
            <person name="Wincker P."/>
        </authorList>
    </citation>
    <scope>NUCLEOTIDE SEQUENCE</scope>
    <source>
        <strain evidence="7">Singapore isolate B</strain>
    </source>
</reference>
<gene>
    <name evidence="7" type="ORF">GSBLH_T00006149001</name>
</gene>
<comment type="similarity">
    <text evidence="2">Belongs to the lin-54 family.</text>
</comment>
<dbReference type="InterPro" id="IPR003121">
    <property type="entry name" value="SWIB_MDM2_domain"/>
</dbReference>
<dbReference type="Gene3D" id="1.10.245.10">
    <property type="entry name" value="SWIB/MDM2 domain"/>
    <property type="match status" value="1"/>
</dbReference>
<name>D8LYC0_BLAHO</name>
<feature type="region of interest" description="Disordered" evidence="4">
    <location>
        <begin position="74"/>
        <end position="109"/>
    </location>
</feature>
<evidence type="ECO:0000259" key="5">
    <source>
        <dbReference type="PROSITE" id="PS51634"/>
    </source>
</evidence>